<proteinExistence type="predicted"/>
<reference evidence="4" key="1">
    <citation type="journal article" date="2019" name="Int. J. Syst. Evol. Microbiol.">
        <title>The Global Catalogue of Microorganisms (GCM) 10K type strain sequencing project: providing services to taxonomists for standard genome sequencing and annotation.</title>
        <authorList>
            <consortium name="The Broad Institute Genomics Platform"/>
            <consortium name="The Broad Institute Genome Sequencing Center for Infectious Disease"/>
            <person name="Wu L."/>
            <person name="Ma J."/>
        </authorList>
    </citation>
    <scope>NUCLEOTIDE SEQUENCE [LARGE SCALE GENOMIC DNA]</scope>
    <source>
        <strain evidence="4">NBRC 112299</strain>
    </source>
</reference>
<dbReference type="SUPFAM" id="SSF56634">
    <property type="entry name" value="Heme-dependent catalase-like"/>
    <property type="match status" value="1"/>
</dbReference>
<feature type="compositionally biased region" description="Polar residues" evidence="1">
    <location>
        <begin position="1"/>
        <end position="10"/>
    </location>
</feature>
<feature type="domain" description="Catalase immune-responsive" evidence="2">
    <location>
        <begin position="50"/>
        <end position="107"/>
    </location>
</feature>
<accession>A0ABQ6IDJ3</accession>
<dbReference type="Pfam" id="PF06628">
    <property type="entry name" value="Catalase-rel"/>
    <property type="match status" value="1"/>
</dbReference>
<dbReference type="InterPro" id="IPR020835">
    <property type="entry name" value="Catalase_sf"/>
</dbReference>
<protein>
    <recommendedName>
        <fullName evidence="2">Catalase immune-responsive domain-containing protein</fullName>
    </recommendedName>
</protein>
<dbReference type="InterPro" id="IPR010582">
    <property type="entry name" value="Catalase_immune_responsive"/>
</dbReference>
<dbReference type="Gene3D" id="2.40.180.10">
    <property type="entry name" value="Catalase core domain"/>
    <property type="match status" value="1"/>
</dbReference>
<dbReference type="RefSeq" id="WP_431308412.1">
    <property type="nucleotide sequence ID" value="NZ_BSUN01000001.1"/>
</dbReference>
<sequence length="220" mass="24223">MRYSFSSASTPVYAPNSKGGAHADAERAGDAGNWESDGAMVRAAATLHAEDDDFGQAGSLYRDVFNDQQKAHILDQITGHVGAVKSDGIRERAIQYWTNVDANLGAQPARQPHRRGARRGWRARHRHGARERLAHPVSGGLMVASRSLHPTRERRRWPGPLAGLGHRRVGLLQPESALKYPGALMPRAWRGSTRSFHDRGRPRHPIRPDLHPAGLPAHHG</sequence>
<keyword evidence="4" id="KW-1185">Reference proteome</keyword>
<evidence type="ECO:0000256" key="1">
    <source>
        <dbReference type="SAM" id="MobiDB-lite"/>
    </source>
</evidence>
<dbReference type="EMBL" id="BSUN01000001">
    <property type="protein sequence ID" value="GMA35726.1"/>
    <property type="molecule type" value="Genomic_DNA"/>
</dbReference>
<dbReference type="Proteomes" id="UP001157125">
    <property type="component" value="Unassembled WGS sequence"/>
</dbReference>
<evidence type="ECO:0000259" key="2">
    <source>
        <dbReference type="Pfam" id="PF06628"/>
    </source>
</evidence>
<comment type="caution">
    <text evidence="3">The sequence shown here is derived from an EMBL/GenBank/DDBJ whole genome shotgun (WGS) entry which is preliminary data.</text>
</comment>
<gene>
    <name evidence="3" type="ORF">GCM10025876_19300</name>
</gene>
<evidence type="ECO:0000313" key="4">
    <source>
        <dbReference type="Proteomes" id="UP001157125"/>
    </source>
</evidence>
<feature type="region of interest" description="Disordered" evidence="1">
    <location>
        <begin position="191"/>
        <end position="220"/>
    </location>
</feature>
<organism evidence="3 4">
    <name type="scientific">Demequina litorisediminis</name>
    <dbReference type="NCBI Taxonomy" id="1849022"/>
    <lineage>
        <taxon>Bacteria</taxon>
        <taxon>Bacillati</taxon>
        <taxon>Actinomycetota</taxon>
        <taxon>Actinomycetes</taxon>
        <taxon>Micrococcales</taxon>
        <taxon>Demequinaceae</taxon>
        <taxon>Demequina</taxon>
    </lineage>
</organism>
<name>A0ABQ6IDJ3_9MICO</name>
<feature type="region of interest" description="Disordered" evidence="1">
    <location>
        <begin position="1"/>
        <end position="33"/>
    </location>
</feature>
<evidence type="ECO:0000313" key="3">
    <source>
        <dbReference type="EMBL" id="GMA35726.1"/>
    </source>
</evidence>